<dbReference type="SUPFAM" id="SSF53098">
    <property type="entry name" value="Ribonuclease H-like"/>
    <property type="match status" value="1"/>
</dbReference>
<dbReference type="Gene3D" id="3.30.420.10">
    <property type="entry name" value="Ribonuclease H-like superfamily/Ribonuclease H"/>
    <property type="match status" value="1"/>
</dbReference>
<evidence type="ECO:0000313" key="2">
    <source>
        <dbReference type="EMBL" id="CAK7927370.1"/>
    </source>
</evidence>
<evidence type="ECO:0000313" key="3">
    <source>
        <dbReference type="Proteomes" id="UP001162060"/>
    </source>
</evidence>
<dbReference type="GO" id="GO:0015074">
    <property type="term" value="P:DNA integration"/>
    <property type="evidence" value="ECO:0007669"/>
    <property type="project" value="InterPro"/>
</dbReference>
<dbReference type="InterPro" id="IPR036397">
    <property type="entry name" value="RNaseH_sf"/>
</dbReference>
<comment type="caution">
    <text evidence="2">The sequence shown here is derived from an EMBL/GenBank/DDBJ whole genome shotgun (WGS) entry which is preliminary data.</text>
</comment>
<dbReference type="InterPro" id="IPR057670">
    <property type="entry name" value="SH3_retrovirus"/>
</dbReference>
<dbReference type="InterPro" id="IPR039537">
    <property type="entry name" value="Retrotran_Ty1/copia-like"/>
</dbReference>
<gene>
    <name evidence="2" type="ORF">PM001_LOCUS12520</name>
</gene>
<accession>A0AAV1TY94</accession>
<dbReference type="PROSITE" id="PS50994">
    <property type="entry name" value="INTEGRASE"/>
    <property type="match status" value="1"/>
</dbReference>
<sequence length="405" mass="45427">MTMRGNVIIATTILGKRTKVRLTDVYFAENLERNIISYGLLESKGCGISYRGEYRVLTALDEGPAIFDVGIHNNVLVVRAQKCELDTTGRDVLMSALAQHEEDVGQDVQKGSLRHFHKRLAHLNYDTIIRMAKDPASGIQLTDELRANCLACAQGKRTKNPHSRKDTGRNAPIDVIGGVICSDLKGPMTPRDRLGNRYMVNFIDHRTNYCRVFLAKSKDVAAQKFNHFMAFFERQISCRIHVLSTEGGGEFKTLELFCKDTGIARQVSEPRNQASNGKAERMHRTIMNMVRSMLFACGLPLSFWGDAAEYAVYILNRSPSKANMGRQSPLQMLTKSIPDLSDIVAFCSPCTVYRDASNKSLGERGKQGIIIGKSDEMKGYRVYLPREKTVIVTQHVRNVETLTKE</sequence>
<name>A0AAV1TY94_9STRA</name>
<organism evidence="2 3">
    <name type="scientific">Peronospora matthiolae</name>
    <dbReference type="NCBI Taxonomy" id="2874970"/>
    <lineage>
        <taxon>Eukaryota</taxon>
        <taxon>Sar</taxon>
        <taxon>Stramenopiles</taxon>
        <taxon>Oomycota</taxon>
        <taxon>Peronosporomycetes</taxon>
        <taxon>Peronosporales</taxon>
        <taxon>Peronosporaceae</taxon>
        <taxon>Peronospora</taxon>
    </lineage>
</organism>
<reference evidence="2" key="1">
    <citation type="submission" date="2024-01" db="EMBL/GenBank/DDBJ databases">
        <authorList>
            <person name="Webb A."/>
        </authorList>
    </citation>
    <scope>NUCLEOTIDE SEQUENCE</scope>
    <source>
        <strain evidence="2">Pm1</strain>
    </source>
</reference>
<feature type="domain" description="Integrase catalytic" evidence="1">
    <location>
        <begin position="168"/>
        <end position="337"/>
    </location>
</feature>
<dbReference type="Pfam" id="PF25597">
    <property type="entry name" value="SH3_retrovirus"/>
    <property type="match status" value="1"/>
</dbReference>
<protein>
    <recommendedName>
        <fullName evidence="1">Integrase catalytic domain-containing protein</fullName>
    </recommendedName>
</protein>
<dbReference type="PANTHER" id="PTHR42648:SF28">
    <property type="entry name" value="TRANSPOSON-ENCODED PROTEIN WITH RIBONUCLEASE H-LIKE AND RETROVIRUS ZINC FINGER-LIKE DOMAINS"/>
    <property type="match status" value="1"/>
</dbReference>
<dbReference type="EMBL" id="CAKLBY020000109">
    <property type="protein sequence ID" value="CAK7927370.1"/>
    <property type="molecule type" value="Genomic_DNA"/>
</dbReference>
<proteinExistence type="predicted"/>
<evidence type="ECO:0000259" key="1">
    <source>
        <dbReference type="PROSITE" id="PS50994"/>
    </source>
</evidence>
<dbReference type="AlphaFoldDB" id="A0AAV1TY94"/>
<dbReference type="InterPro" id="IPR001584">
    <property type="entry name" value="Integrase_cat-core"/>
</dbReference>
<dbReference type="Proteomes" id="UP001162060">
    <property type="component" value="Unassembled WGS sequence"/>
</dbReference>
<dbReference type="InterPro" id="IPR012337">
    <property type="entry name" value="RNaseH-like_sf"/>
</dbReference>
<dbReference type="PANTHER" id="PTHR42648">
    <property type="entry name" value="TRANSPOSASE, PUTATIVE-RELATED"/>
    <property type="match status" value="1"/>
</dbReference>
<dbReference type="GO" id="GO:0003676">
    <property type="term" value="F:nucleic acid binding"/>
    <property type="evidence" value="ECO:0007669"/>
    <property type="project" value="InterPro"/>
</dbReference>